<evidence type="ECO:0000313" key="1">
    <source>
        <dbReference type="EMBL" id="KAJ9088714.1"/>
    </source>
</evidence>
<proteinExistence type="predicted"/>
<accession>A0ACC2UP59</accession>
<keyword evidence="2" id="KW-1185">Reference proteome</keyword>
<dbReference type="Proteomes" id="UP001165960">
    <property type="component" value="Unassembled WGS sequence"/>
</dbReference>
<dbReference type="EMBL" id="QTSX02000096">
    <property type="protein sequence ID" value="KAJ9088714.1"/>
    <property type="molecule type" value="Genomic_DNA"/>
</dbReference>
<protein>
    <submittedName>
        <fullName evidence="1">Transcription-associated protein 1</fullName>
    </submittedName>
</protein>
<reference evidence="1" key="1">
    <citation type="submission" date="2022-04" db="EMBL/GenBank/DDBJ databases">
        <title>Genome of the entomopathogenic fungus Entomophthora muscae.</title>
        <authorList>
            <person name="Elya C."/>
            <person name="Lovett B.R."/>
            <person name="Lee E."/>
            <person name="Macias A.M."/>
            <person name="Hajek A.E."/>
            <person name="De Bivort B.L."/>
            <person name="Kasson M.T."/>
            <person name="De Fine Licht H.H."/>
            <person name="Stajich J.E."/>
        </authorList>
    </citation>
    <scope>NUCLEOTIDE SEQUENCE</scope>
    <source>
        <strain evidence="1">Berkeley</strain>
    </source>
</reference>
<comment type="caution">
    <text evidence="1">The sequence shown here is derived from an EMBL/GenBank/DDBJ whole genome shotgun (WGS) entry which is preliminary data.</text>
</comment>
<evidence type="ECO:0000313" key="2">
    <source>
        <dbReference type="Proteomes" id="UP001165960"/>
    </source>
</evidence>
<gene>
    <name evidence="1" type="primary">TRA1_4</name>
    <name evidence="1" type="ORF">DSO57_1020499</name>
</gene>
<organism evidence="1 2">
    <name type="scientific">Entomophthora muscae</name>
    <dbReference type="NCBI Taxonomy" id="34485"/>
    <lineage>
        <taxon>Eukaryota</taxon>
        <taxon>Fungi</taxon>
        <taxon>Fungi incertae sedis</taxon>
        <taxon>Zoopagomycota</taxon>
        <taxon>Entomophthoromycotina</taxon>
        <taxon>Entomophthoromycetes</taxon>
        <taxon>Entomophthorales</taxon>
        <taxon>Entomophthoraceae</taxon>
        <taxon>Entomophthora</taxon>
    </lineage>
</organism>
<name>A0ACC2UP59_9FUNG</name>
<sequence length="466" mass="53069">MCQQLTEASSCPSLFNQLTLPDHATQLNKVMTLWRGRMPRSYDPISVWADLSAWRQFIYGTITRFIQPMLNNETNPDSPPPAAEILEKMHSEQAWLLNEFAQTARIQHQYRVCIDKLNKHYELPNIQSSDGFVKLMENARCHYAHPSELEKGLAMLNKTNIGLFSVPQKVEFFSLKGQFLTKLGQFDEANRAFSTATQNGMGHADVWAAWGQYNEDLFLTRQEMELGVYALNCYIQASNIYRSAKSRPYIAKIIYLLNLDDAKGSLAESLEPHKSNLPVWYWIFFIPQLLNSMTQRSAPLLKFILLQIAKFHPQALFFNMSTAREEYSILRTLAKQPDGEESDSDVYKQAWDCLSDIADSIKIHMPLFSMSAVIFLDALSNCPKPTPTEELYQLTSMLANESIMLLCNRASRSENLLAAYNFPRLSSCLKLLPPGQAREAFEVDFIHSPPQPARFCFPHAAMAGPL</sequence>